<comment type="similarity">
    <text evidence="6">Belongs to the peptidase M48 family.</text>
</comment>
<dbReference type="GO" id="GO:0006508">
    <property type="term" value="P:proteolysis"/>
    <property type="evidence" value="ECO:0007669"/>
    <property type="project" value="UniProtKB-KW"/>
</dbReference>
<proteinExistence type="inferred from homology"/>
<dbReference type="GO" id="GO:0004222">
    <property type="term" value="F:metalloendopeptidase activity"/>
    <property type="evidence" value="ECO:0007669"/>
    <property type="project" value="InterPro"/>
</dbReference>
<dbReference type="AlphaFoldDB" id="A0A843WG25"/>
<keyword evidence="9" id="KW-1185">Reference proteome</keyword>
<evidence type="ECO:0000256" key="2">
    <source>
        <dbReference type="ARBA" id="ARBA00022723"/>
    </source>
</evidence>
<evidence type="ECO:0000256" key="1">
    <source>
        <dbReference type="ARBA" id="ARBA00022670"/>
    </source>
</evidence>
<evidence type="ECO:0000256" key="6">
    <source>
        <dbReference type="RuleBase" id="RU003983"/>
    </source>
</evidence>
<dbReference type="OrthoDB" id="360839at2759"/>
<protein>
    <recommendedName>
        <fullName evidence="7">Peptidase M48 domain-containing protein</fullName>
    </recommendedName>
</protein>
<dbReference type="InterPro" id="IPR001915">
    <property type="entry name" value="Peptidase_M48"/>
</dbReference>
<gene>
    <name evidence="8" type="ORF">Taro_039233</name>
</gene>
<evidence type="ECO:0000313" key="9">
    <source>
        <dbReference type="Proteomes" id="UP000652761"/>
    </source>
</evidence>
<keyword evidence="4 6" id="KW-0862">Zinc</keyword>
<evidence type="ECO:0000259" key="7">
    <source>
        <dbReference type="Pfam" id="PF01435"/>
    </source>
</evidence>
<dbReference type="PANTHER" id="PTHR10120">
    <property type="entry name" value="CAAX PRENYL PROTEASE 1"/>
    <property type="match status" value="1"/>
</dbReference>
<accession>A0A843WG25</accession>
<keyword evidence="2" id="KW-0479">Metal-binding</keyword>
<feature type="domain" description="Peptidase M48" evidence="7">
    <location>
        <begin position="9"/>
        <end position="50"/>
    </location>
</feature>
<dbReference type="EMBL" id="NMUH01003617">
    <property type="protein sequence ID" value="MQM06407.1"/>
    <property type="molecule type" value="Genomic_DNA"/>
</dbReference>
<name>A0A843WG25_COLES</name>
<dbReference type="Gene3D" id="3.30.2010.10">
    <property type="entry name" value="Metalloproteases ('zincins'), catalytic domain"/>
    <property type="match status" value="1"/>
</dbReference>
<evidence type="ECO:0000256" key="3">
    <source>
        <dbReference type="ARBA" id="ARBA00022801"/>
    </source>
</evidence>
<evidence type="ECO:0000256" key="4">
    <source>
        <dbReference type="ARBA" id="ARBA00022833"/>
    </source>
</evidence>
<evidence type="ECO:0000256" key="5">
    <source>
        <dbReference type="ARBA" id="ARBA00023049"/>
    </source>
</evidence>
<organism evidence="8 9">
    <name type="scientific">Colocasia esculenta</name>
    <name type="common">Wild taro</name>
    <name type="synonym">Arum esculentum</name>
    <dbReference type="NCBI Taxonomy" id="4460"/>
    <lineage>
        <taxon>Eukaryota</taxon>
        <taxon>Viridiplantae</taxon>
        <taxon>Streptophyta</taxon>
        <taxon>Embryophyta</taxon>
        <taxon>Tracheophyta</taxon>
        <taxon>Spermatophyta</taxon>
        <taxon>Magnoliopsida</taxon>
        <taxon>Liliopsida</taxon>
        <taxon>Araceae</taxon>
        <taxon>Aroideae</taxon>
        <taxon>Colocasieae</taxon>
        <taxon>Colocasia</taxon>
    </lineage>
</organism>
<comment type="cofactor">
    <cofactor evidence="6">
        <name>Zn(2+)</name>
        <dbReference type="ChEBI" id="CHEBI:29105"/>
    </cofactor>
    <text evidence="6">Binds 1 zinc ion per subunit.</text>
</comment>
<dbReference type="GO" id="GO:0046872">
    <property type="term" value="F:metal ion binding"/>
    <property type="evidence" value="ECO:0007669"/>
    <property type="project" value="UniProtKB-KW"/>
</dbReference>
<keyword evidence="3 6" id="KW-0378">Hydrolase</keyword>
<keyword evidence="5 6" id="KW-0482">Metalloprotease</keyword>
<keyword evidence="1 6" id="KW-0645">Protease</keyword>
<sequence length="72" mass="7722">MLTTQSPSKCANEEEIVAVIAHELGHWKLNHTTYSFIAVHADAFGKKLGYATSLRAALVKLQVVEAASAGIL</sequence>
<comment type="caution">
    <text evidence="8">The sequence shown here is derived from an EMBL/GenBank/DDBJ whole genome shotgun (WGS) entry which is preliminary data.</text>
</comment>
<dbReference type="Proteomes" id="UP000652761">
    <property type="component" value="Unassembled WGS sequence"/>
</dbReference>
<reference evidence="8" key="1">
    <citation type="submission" date="2017-07" db="EMBL/GenBank/DDBJ databases">
        <title>Taro Niue Genome Assembly and Annotation.</title>
        <authorList>
            <person name="Atibalentja N."/>
            <person name="Keating K."/>
            <person name="Fields C.J."/>
        </authorList>
    </citation>
    <scope>NUCLEOTIDE SEQUENCE</scope>
    <source>
        <strain evidence="8">Niue_2</strain>
        <tissue evidence="8">Leaf</tissue>
    </source>
</reference>
<dbReference type="Pfam" id="PF01435">
    <property type="entry name" value="Peptidase_M48"/>
    <property type="match status" value="1"/>
</dbReference>
<evidence type="ECO:0000313" key="8">
    <source>
        <dbReference type="EMBL" id="MQM06407.1"/>
    </source>
</evidence>